<proteinExistence type="predicted"/>
<evidence type="ECO:0000313" key="1">
    <source>
        <dbReference type="EMBL" id="SDF99654.1"/>
    </source>
</evidence>
<evidence type="ECO:0000313" key="2">
    <source>
        <dbReference type="Proteomes" id="UP000198923"/>
    </source>
</evidence>
<protein>
    <submittedName>
        <fullName evidence="1">Uncharacterized protein</fullName>
    </submittedName>
</protein>
<dbReference type="EMBL" id="FNCN01000001">
    <property type="protein sequence ID" value="SDF99654.1"/>
    <property type="molecule type" value="Genomic_DNA"/>
</dbReference>
<accession>A0A1G7QMC8</accession>
<organism evidence="1 2">
    <name type="scientific">Sinosporangium album</name>
    <dbReference type="NCBI Taxonomy" id="504805"/>
    <lineage>
        <taxon>Bacteria</taxon>
        <taxon>Bacillati</taxon>
        <taxon>Actinomycetota</taxon>
        <taxon>Actinomycetes</taxon>
        <taxon>Streptosporangiales</taxon>
        <taxon>Streptosporangiaceae</taxon>
        <taxon>Sinosporangium</taxon>
    </lineage>
</organism>
<keyword evidence="2" id="KW-1185">Reference proteome</keyword>
<dbReference type="STRING" id="504805.SAMN05421505_10144"/>
<dbReference type="RefSeq" id="WP_093166991.1">
    <property type="nucleotide sequence ID" value="NZ_FNCN01000001.1"/>
</dbReference>
<dbReference type="Proteomes" id="UP000198923">
    <property type="component" value="Unassembled WGS sequence"/>
</dbReference>
<dbReference type="AlphaFoldDB" id="A0A1G7QMC8"/>
<sequence length="134" mass="14551">MTRPADISDKDVTEQRAWPQLGDVAIDSAQNNRMGVIIGLPGEAGSDWLTYRLQVPGGGITWSAAADASTLRKITSQICHATAKGKVIRDEAGHWTMEIQFHYDDGSTHSGFLIVGNDEAQELGRQFSGGEHTR</sequence>
<gene>
    <name evidence="1" type="ORF">SAMN05421505_10144</name>
</gene>
<dbReference type="OrthoDB" id="4272309at2"/>
<reference evidence="1 2" key="1">
    <citation type="submission" date="2016-10" db="EMBL/GenBank/DDBJ databases">
        <authorList>
            <person name="de Groot N.N."/>
        </authorList>
    </citation>
    <scope>NUCLEOTIDE SEQUENCE [LARGE SCALE GENOMIC DNA]</scope>
    <source>
        <strain evidence="1 2">CPCC 201354</strain>
    </source>
</reference>
<name>A0A1G7QMC8_9ACTN</name>